<protein>
    <submittedName>
        <fullName evidence="2">Uncharacterized protein</fullName>
    </submittedName>
</protein>
<reference evidence="2 3" key="1">
    <citation type="journal article" date="2016" name="Environ. Microbiol.">
        <title>Genomic resolution of a cold subsurface aquifer community provides metabolic insights for novel microbes adapted to high CO concentrations.</title>
        <authorList>
            <person name="Probst A.J."/>
            <person name="Castelle C.J."/>
            <person name="Singh A."/>
            <person name="Brown C.T."/>
            <person name="Anantharaman K."/>
            <person name="Sharon I."/>
            <person name="Hug L.A."/>
            <person name="Burstein D."/>
            <person name="Emerson J.B."/>
            <person name="Thomas B.C."/>
            <person name="Banfield J.F."/>
        </authorList>
    </citation>
    <scope>NUCLEOTIDE SEQUENCE [LARGE SCALE GENOMIC DNA]</scope>
    <source>
        <strain evidence="2">CG2_30_33_16</strain>
    </source>
</reference>
<accession>A0A1J5HAS0</accession>
<dbReference type="AlphaFoldDB" id="A0A1J5HAS0"/>
<evidence type="ECO:0000313" key="2">
    <source>
        <dbReference type="EMBL" id="OIP82329.1"/>
    </source>
</evidence>
<sequence length="218" mass="24938">MGELLLSVNKISLLAFIITFGFIVYEFKLLNKDKRNASKPQIPKFNATNIKPDLFINTTTRITASSDKTNNSSVNEFMIILLILMLLFFAVFTIISIFKKNKSPIANNSINKNLIEIKTLVSQGIRVYNDKGEEIEQTQIDKYPVGAFIKIGVESIKEADIDKARIRINDMVWLPNYETKNYDIKHNLYYITYQIATIPAQLKIEAQLHSIKDGWLGD</sequence>
<keyword evidence="1" id="KW-1133">Transmembrane helix</keyword>
<dbReference type="EMBL" id="MNZM01000117">
    <property type="protein sequence ID" value="OIP82329.1"/>
    <property type="molecule type" value="Genomic_DNA"/>
</dbReference>
<gene>
    <name evidence="2" type="ORF">AUK04_04880</name>
</gene>
<comment type="caution">
    <text evidence="2">The sequence shown here is derived from an EMBL/GenBank/DDBJ whole genome shotgun (WGS) entry which is preliminary data.</text>
</comment>
<proteinExistence type="predicted"/>
<keyword evidence="1" id="KW-0472">Membrane</keyword>
<dbReference type="Proteomes" id="UP000183758">
    <property type="component" value="Unassembled WGS sequence"/>
</dbReference>
<organism evidence="2 3">
    <name type="scientific">Candidatus Roizmanbacteria bacterium CG2_30_33_16</name>
    <dbReference type="NCBI Taxonomy" id="1805340"/>
    <lineage>
        <taxon>Bacteria</taxon>
        <taxon>Candidatus Roizmaniibacteriota</taxon>
    </lineage>
</organism>
<feature type="transmembrane region" description="Helical" evidence="1">
    <location>
        <begin position="77"/>
        <end position="98"/>
    </location>
</feature>
<name>A0A1J5HAS0_9BACT</name>
<feature type="transmembrane region" description="Helical" evidence="1">
    <location>
        <begin position="6"/>
        <end position="25"/>
    </location>
</feature>
<evidence type="ECO:0000256" key="1">
    <source>
        <dbReference type="SAM" id="Phobius"/>
    </source>
</evidence>
<evidence type="ECO:0000313" key="3">
    <source>
        <dbReference type="Proteomes" id="UP000183758"/>
    </source>
</evidence>
<keyword evidence="1" id="KW-0812">Transmembrane</keyword>